<accession>A0A1I7CM13</accession>
<dbReference type="Gene3D" id="1.10.260.40">
    <property type="entry name" value="lambda repressor-like DNA-binding domains"/>
    <property type="match status" value="1"/>
</dbReference>
<evidence type="ECO:0000313" key="3">
    <source>
        <dbReference type="Proteomes" id="UP000198844"/>
    </source>
</evidence>
<feature type="domain" description="HTH cro/C1-type" evidence="1">
    <location>
        <begin position="15"/>
        <end position="74"/>
    </location>
</feature>
<dbReference type="CDD" id="cd00093">
    <property type="entry name" value="HTH_XRE"/>
    <property type="match status" value="1"/>
</dbReference>
<dbReference type="GO" id="GO:0003677">
    <property type="term" value="F:DNA binding"/>
    <property type="evidence" value="ECO:0007669"/>
    <property type="project" value="UniProtKB-KW"/>
</dbReference>
<dbReference type="SUPFAM" id="SSF47413">
    <property type="entry name" value="lambda repressor-like DNA-binding domains"/>
    <property type="match status" value="1"/>
</dbReference>
<keyword evidence="2" id="KW-0238">DNA-binding</keyword>
<dbReference type="InterPro" id="IPR001387">
    <property type="entry name" value="Cro/C1-type_HTH"/>
</dbReference>
<reference evidence="2 3" key="1">
    <citation type="submission" date="2016-10" db="EMBL/GenBank/DDBJ databases">
        <authorList>
            <person name="de Groot N.N."/>
        </authorList>
    </citation>
    <scope>NUCLEOTIDE SEQUENCE [LARGE SCALE GENOMIC DNA]</scope>
    <source>
        <strain evidence="2 3">LMG 27731</strain>
    </source>
</reference>
<dbReference type="OrthoDB" id="8527856at2"/>
<dbReference type="PROSITE" id="PS50943">
    <property type="entry name" value="HTH_CROC1"/>
    <property type="match status" value="1"/>
</dbReference>
<dbReference type="Pfam" id="PF13560">
    <property type="entry name" value="HTH_31"/>
    <property type="match status" value="1"/>
</dbReference>
<evidence type="ECO:0000313" key="2">
    <source>
        <dbReference type="EMBL" id="SFU00462.1"/>
    </source>
</evidence>
<dbReference type="RefSeq" id="WP_093634702.1">
    <property type="nucleotide sequence ID" value="NZ_FPBH01000007.1"/>
</dbReference>
<evidence type="ECO:0000259" key="1">
    <source>
        <dbReference type="PROSITE" id="PS50943"/>
    </source>
</evidence>
<sequence>MVDEKRLYAALGERLKQLRAGAHGPKGKLTQSALANEVGLERTSITNIEQGNQKVPLHVLYRICEVLEVSISDVLPLLEDVQPGGGVQGVERDVGSQGRSVVTSQVVASSMESH</sequence>
<dbReference type="Proteomes" id="UP000198844">
    <property type="component" value="Unassembled WGS sequence"/>
</dbReference>
<proteinExistence type="predicted"/>
<name>A0A1I7CM13_9BURK</name>
<dbReference type="InterPro" id="IPR010982">
    <property type="entry name" value="Lambda_DNA-bd_dom_sf"/>
</dbReference>
<dbReference type="EMBL" id="FPBH01000007">
    <property type="protein sequence ID" value="SFU00462.1"/>
    <property type="molecule type" value="Genomic_DNA"/>
</dbReference>
<dbReference type="AlphaFoldDB" id="A0A1I7CM13"/>
<organism evidence="2 3">
    <name type="scientific">Paraburkholderia aspalathi</name>
    <dbReference type="NCBI Taxonomy" id="1324617"/>
    <lineage>
        <taxon>Bacteria</taxon>
        <taxon>Pseudomonadati</taxon>
        <taxon>Pseudomonadota</taxon>
        <taxon>Betaproteobacteria</taxon>
        <taxon>Burkholderiales</taxon>
        <taxon>Burkholderiaceae</taxon>
        <taxon>Paraburkholderia</taxon>
    </lineage>
</organism>
<dbReference type="SMART" id="SM00530">
    <property type="entry name" value="HTH_XRE"/>
    <property type="match status" value="1"/>
</dbReference>
<protein>
    <submittedName>
        <fullName evidence="2">DNA-binding transcriptional regulator, XRE-family HTH domain</fullName>
    </submittedName>
</protein>
<gene>
    <name evidence="2" type="ORF">SAMN05192563_100717</name>
</gene>